<organism evidence="6 7">
    <name type="scientific">Rhodocollybia butyracea</name>
    <dbReference type="NCBI Taxonomy" id="206335"/>
    <lineage>
        <taxon>Eukaryota</taxon>
        <taxon>Fungi</taxon>
        <taxon>Dikarya</taxon>
        <taxon>Basidiomycota</taxon>
        <taxon>Agaricomycotina</taxon>
        <taxon>Agaricomycetes</taxon>
        <taxon>Agaricomycetidae</taxon>
        <taxon>Agaricales</taxon>
        <taxon>Marasmiineae</taxon>
        <taxon>Omphalotaceae</taxon>
        <taxon>Rhodocollybia</taxon>
    </lineage>
</organism>
<evidence type="ECO:0000259" key="5">
    <source>
        <dbReference type="PROSITE" id="PS01031"/>
    </source>
</evidence>
<feature type="domain" description="SHSP" evidence="5">
    <location>
        <begin position="40"/>
        <end position="179"/>
    </location>
</feature>
<dbReference type="CDD" id="cd06464">
    <property type="entry name" value="ACD_sHsps-like"/>
    <property type="match status" value="1"/>
</dbReference>
<protein>
    <submittedName>
        <fullName evidence="6">HSP20-like chaperone</fullName>
    </submittedName>
</protein>
<dbReference type="InterPro" id="IPR031107">
    <property type="entry name" value="Small_HSP"/>
</dbReference>
<comment type="caution">
    <text evidence="6">The sequence shown here is derived from an EMBL/GenBank/DDBJ whole genome shotgun (WGS) entry which is preliminary data.</text>
</comment>
<feature type="region of interest" description="Disordered" evidence="4">
    <location>
        <begin position="80"/>
        <end position="121"/>
    </location>
</feature>
<feature type="compositionally biased region" description="Low complexity" evidence="4">
    <location>
        <begin position="96"/>
        <end position="121"/>
    </location>
</feature>
<evidence type="ECO:0000256" key="3">
    <source>
        <dbReference type="RuleBase" id="RU003616"/>
    </source>
</evidence>
<evidence type="ECO:0000313" key="7">
    <source>
        <dbReference type="Proteomes" id="UP000772434"/>
    </source>
</evidence>
<dbReference type="PANTHER" id="PTHR11527">
    <property type="entry name" value="HEAT-SHOCK PROTEIN 20 FAMILY MEMBER"/>
    <property type="match status" value="1"/>
</dbReference>
<dbReference type="Pfam" id="PF00011">
    <property type="entry name" value="HSP20"/>
    <property type="match status" value="1"/>
</dbReference>
<dbReference type="OrthoDB" id="1431247at2759"/>
<evidence type="ECO:0000313" key="6">
    <source>
        <dbReference type="EMBL" id="KAF9077666.1"/>
    </source>
</evidence>
<keyword evidence="1" id="KW-0346">Stress response</keyword>
<evidence type="ECO:0000256" key="4">
    <source>
        <dbReference type="SAM" id="MobiDB-lite"/>
    </source>
</evidence>
<name>A0A9P5Q984_9AGAR</name>
<evidence type="ECO:0000256" key="1">
    <source>
        <dbReference type="ARBA" id="ARBA00023016"/>
    </source>
</evidence>
<keyword evidence="7" id="KW-1185">Reference proteome</keyword>
<dbReference type="AlphaFoldDB" id="A0A9P5Q984"/>
<dbReference type="Gene3D" id="2.60.40.790">
    <property type="match status" value="1"/>
</dbReference>
<dbReference type="InterPro" id="IPR002068">
    <property type="entry name" value="A-crystallin/Hsp20_dom"/>
</dbReference>
<reference evidence="6" key="1">
    <citation type="submission" date="2020-11" db="EMBL/GenBank/DDBJ databases">
        <authorList>
            <consortium name="DOE Joint Genome Institute"/>
            <person name="Ahrendt S."/>
            <person name="Riley R."/>
            <person name="Andreopoulos W."/>
            <person name="Labutti K."/>
            <person name="Pangilinan J."/>
            <person name="Ruiz-Duenas F.J."/>
            <person name="Barrasa J.M."/>
            <person name="Sanchez-Garcia M."/>
            <person name="Camarero S."/>
            <person name="Miyauchi S."/>
            <person name="Serrano A."/>
            <person name="Linde D."/>
            <person name="Babiker R."/>
            <person name="Drula E."/>
            <person name="Ayuso-Fernandez I."/>
            <person name="Pacheco R."/>
            <person name="Padilla G."/>
            <person name="Ferreira P."/>
            <person name="Barriuso J."/>
            <person name="Kellner H."/>
            <person name="Castanera R."/>
            <person name="Alfaro M."/>
            <person name="Ramirez L."/>
            <person name="Pisabarro A.G."/>
            <person name="Kuo A."/>
            <person name="Tritt A."/>
            <person name="Lipzen A."/>
            <person name="He G."/>
            <person name="Yan M."/>
            <person name="Ng V."/>
            <person name="Cullen D."/>
            <person name="Martin F."/>
            <person name="Rosso M.-N."/>
            <person name="Henrissat B."/>
            <person name="Hibbett D."/>
            <person name="Martinez A.T."/>
            <person name="Grigoriev I.V."/>
        </authorList>
    </citation>
    <scope>NUCLEOTIDE SEQUENCE</scope>
    <source>
        <strain evidence="6">AH 40177</strain>
    </source>
</reference>
<dbReference type="EMBL" id="JADNRY010000003">
    <property type="protein sequence ID" value="KAF9077666.1"/>
    <property type="molecule type" value="Genomic_DNA"/>
</dbReference>
<dbReference type="PROSITE" id="PS01031">
    <property type="entry name" value="SHSP"/>
    <property type="match status" value="1"/>
</dbReference>
<comment type="similarity">
    <text evidence="2 3">Belongs to the small heat shock protein (HSP20) family.</text>
</comment>
<dbReference type="Proteomes" id="UP000772434">
    <property type="component" value="Unassembled WGS sequence"/>
</dbReference>
<dbReference type="SUPFAM" id="SSF49764">
    <property type="entry name" value="HSP20-like chaperones"/>
    <property type="match status" value="1"/>
</dbReference>
<proteinExistence type="inferred from homology"/>
<gene>
    <name evidence="6" type="ORF">BDP27DRAFT_1311443</name>
</gene>
<dbReference type="InterPro" id="IPR008978">
    <property type="entry name" value="HSP20-like_chaperone"/>
</dbReference>
<sequence length="179" mass="19309">MSIARQLFNEFRPFFRMLEDPITRGPASRYNSFFNDPLFAPAALARPALDVSEEGNKYIVEAELPGVPRENVDVRIGDHGHSVTIEGKVTSRSTPSTAAGDSAQASSASSGTTETTAVTNQTNQLSVERQLVNNVAFTRTIWLSRPVDGNSVSAQLKDGILTLTLPKSEDKGSVKVSVD</sequence>
<accession>A0A9P5Q984</accession>
<evidence type="ECO:0000256" key="2">
    <source>
        <dbReference type="PROSITE-ProRule" id="PRU00285"/>
    </source>
</evidence>